<dbReference type="RefSeq" id="WP_378050099.1">
    <property type="nucleotide sequence ID" value="NZ_JBHSXE010000002.1"/>
</dbReference>
<dbReference type="EMBL" id="JBHSXS010000019">
    <property type="protein sequence ID" value="MFC6883514.1"/>
    <property type="molecule type" value="Genomic_DNA"/>
</dbReference>
<dbReference type="Proteomes" id="UP001596380">
    <property type="component" value="Unassembled WGS sequence"/>
</dbReference>
<reference evidence="2" key="1">
    <citation type="journal article" date="2019" name="Int. J. Syst. Evol. Microbiol.">
        <title>The Global Catalogue of Microorganisms (GCM) 10K type strain sequencing project: providing services to taxonomists for standard genome sequencing and annotation.</title>
        <authorList>
            <consortium name="The Broad Institute Genomics Platform"/>
            <consortium name="The Broad Institute Genome Sequencing Center for Infectious Disease"/>
            <person name="Wu L."/>
            <person name="Ma J."/>
        </authorList>
    </citation>
    <scope>NUCLEOTIDE SEQUENCE [LARGE SCALE GENOMIC DNA]</scope>
    <source>
        <strain evidence="2">JCM 3369</strain>
    </source>
</reference>
<name>A0ABW2CPF7_9ACTN</name>
<sequence length="96" mass="9909">MFTVEGYVAGGNGSQYYYDVQVGGPGAGVTGSPHVLGLLDIYEGEPVTAPPVGPTLTLDFNDPASVLAALYAHTDVRKVEGDVPAPFSTRRPGATD</sequence>
<evidence type="ECO:0008006" key="3">
    <source>
        <dbReference type="Google" id="ProtNLM"/>
    </source>
</evidence>
<organism evidence="1 2">
    <name type="scientific">Actinomadura yumaensis</name>
    <dbReference type="NCBI Taxonomy" id="111807"/>
    <lineage>
        <taxon>Bacteria</taxon>
        <taxon>Bacillati</taxon>
        <taxon>Actinomycetota</taxon>
        <taxon>Actinomycetes</taxon>
        <taxon>Streptosporangiales</taxon>
        <taxon>Thermomonosporaceae</taxon>
        <taxon>Actinomadura</taxon>
    </lineage>
</organism>
<protein>
    <recommendedName>
        <fullName evidence="3">CHRD domain-containing protein</fullName>
    </recommendedName>
</protein>
<accession>A0ABW2CPF7</accession>
<comment type="caution">
    <text evidence="1">The sequence shown here is derived from an EMBL/GenBank/DDBJ whole genome shotgun (WGS) entry which is preliminary data.</text>
</comment>
<keyword evidence="2" id="KW-1185">Reference proteome</keyword>
<evidence type="ECO:0000313" key="1">
    <source>
        <dbReference type="EMBL" id="MFC6883514.1"/>
    </source>
</evidence>
<proteinExistence type="predicted"/>
<evidence type="ECO:0000313" key="2">
    <source>
        <dbReference type="Proteomes" id="UP001596380"/>
    </source>
</evidence>
<gene>
    <name evidence="1" type="ORF">ACFQKB_27400</name>
</gene>